<dbReference type="InterPro" id="IPR050471">
    <property type="entry name" value="AB_hydrolase"/>
</dbReference>
<organism evidence="2 3">
    <name type="scientific">Inhella crocodyli</name>
    <dbReference type="NCBI Taxonomy" id="2499851"/>
    <lineage>
        <taxon>Bacteria</taxon>
        <taxon>Pseudomonadati</taxon>
        <taxon>Pseudomonadota</taxon>
        <taxon>Betaproteobacteria</taxon>
        <taxon>Burkholderiales</taxon>
        <taxon>Sphaerotilaceae</taxon>
        <taxon>Inhella</taxon>
    </lineage>
</organism>
<keyword evidence="3" id="KW-1185">Reference proteome</keyword>
<dbReference type="AlphaFoldDB" id="A0A437LE28"/>
<evidence type="ECO:0000313" key="3">
    <source>
        <dbReference type="Proteomes" id="UP000288587"/>
    </source>
</evidence>
<protein>
    <submittedName>
        <fullName evidence="2">Alpha/beta fold hydrolase</fullName>
    </submittedName>
</protein>
<dbReference type="Pfam" id="PF00561">
    <property type="entry name" value="Abhydrolase_1"/>
    <property type="match status" value="1"/>
</dbReference>
<dbReference type="Proteomes" id="UP000288587">
    <property type="component" value="Unassembled WGS sequence"/>
</dbReference>
<dbReference type="InterPro" id="IPR000073">
    <property type="entry name" value="AB_hydrolase_1"/>
</dbReference>
<comment type="caution">
    <text evidence="2">The sequence shown here is derived from an EMBL/GenBank/DDBJ whole genome shotgun (WGS) entry which is preliminary data.</text>
</comment>
<sequence>MSESLVRVGAHELAVQLDGPADGEPLLLIMGLGLQLIAWPQGLVDAFAAQGFRVIRYDHRDIGRSTPMDHLRTPPLVYAAFRHALRWPVPAPYTLAELADDAAGLLAALGHERAQVLGVSMGGMVAQHLAWRHPTRVRALHLWMTSSGARHLPLPAPKLRALMLRRPRTREQALAHYTQLYRALSGPAYPTPEAALRAKVEASAARAWRPQATLRQLLAIAHDGDRSRWLRALATRCAVPVSIVHGSADPMLPLPHGQHLARLLPQARFEVVEGWGHDLPEALFSRLSHGVARLSQGPWPHAA</sequence>
<accession>A0A437LE28</accession>
<name>A0A437LE28_9BURK</name>
<evidence type="ECO:0000313" key="2">
    <source>
        <dbReference type="EMBL" id="RVT83630.1"/>
    </source>
</evidence>
<dbReference type="EMBL" id="SACM01000004">
    <property type="protein sequence ID" value="RVT83630.1"/>
    <property type="molecule type" value="Genomic_DNA"/>
</dbReference>
<dbReference type="PANTHER" id="PTHR43433:SF5">
    <property type="entry name" value="AB HYDROLASE-1 DOMAIN-CONTAINING PROTEIN"/>
    <property type="match status" value="1"/>
</dbReference>
<dbReference type="InterPro" id="IPR029058">
    <property type="entry name" value="AB_hydrolase_fold"/>
</dbReference>
<dbReference type="PANTHER" id="PTHR43433">
    <property type="entry name" value="HYDROLASE, ALPHA/BETA FOLD FAMILY PROTEIN"/>
    <property type="match status" value="1"/>
</dbReference>
<dbReference type="SUPFAM" id="SSF53474">
    <property type="entry name" value="alpha/beta-Hydrolases"/>
    <property type="match status" value="1"/>
</dbReference>
<dbReference type="GO" id="GO:0046503">
    <property type="term" value="P:glycerolipid catabolic process"/>
    <property type="evidence" value="ECO:0007669"/>
    <property type="project" value="TreeGrafter"/>
</dbReference>
<proteinExistence type="predicted"/>
<evidence type="ECO:0000259" key="1">
    <source>
        <dbReference type="Pfam" id="PF00561"/>
    </source>
</evidence>
<gene>
    <name evidence="2" type="ORF">EOD73_13695</name>
</gene>
<keyword evidence="2" id="KW-0378">Hydrolase</keyword>
<dbReference type="OrthoDB" id="9798888at2"/>
<dbReference type="GO" id="GO:0004806">
    <property type="term" value="F:triacylglycerol lipase activity"/>
    <property type="evidence" value="ECO:0007669"/>
    <property type="project" value="TreeGrafter"/>
</dbReference>
<reference evidence="2 3" key="1">
    <citation type="submission" date="2019-01" db="EMBL/GenBank/DDBJ databases">
        <authorList>
            <person name="Chen W.-M."/>
        </authorList>
    </citation>
    <scope>NUCLEOTIDE SEQUENCE [LARGE SCALE GENOMIC DNA]</scope>
    <source>
        <strain evidence="2 3">CCP-18</strain>
    </source>
</reference>
<dbReference type="RefSeq" id="WP_127683594.1">
    <property type="nucleotide sequence ID" value="NZ_SACM01000004.1"/>
</dbReference>
<dbReference type="Gene3D" id="3.40.50.1820">
    <property type="entry name" value="alpha/beta hydrolase"/>
    <property type="match status" value="1"/>
</dbReference>
<feature type="domain" description="AB hydrolase-1" evidence="1">
    <location>
        <begin position="25"/>
        <end position="279"/>
    </location>
</feature>